<feature type="domain" description="PAC" evidence="8">
    <location>
        <begin position="85"/>
        <end position="135"/>
    </location>
</feature>
<dbReference type="PROSITE" id="PS50112">
    <property type="entry name" value="PAS"/>
    <property type="match status" value="2"/>
</dbReference>
<dbReference type="Proteomes" id="UP001595478">
    <property type="component" value="Unassembled WGS sequence"/>
</dbReference>
<gene>
    <name evidence="9" type="ORF">ACFOHL_08750</name>
</gene>
<dbReference type="RefSeq" id="WP_376919844.1">
    <property type="nucleotide sequence ID" value="NZ_JBHRSW010000014.1"/>
</dbReference>
<feature type="domain" description="PAC" evidence="8">
    <location>
        <begin position="213"/>
        <end position="263"/>
    </location>
</feature>
<evidence type="ECO:0000259" key="6">
    <source>
        <dbReference type="PROSITE" id="PS50109"/>
    </source>
</evidence>
<dbReference type="SMART" id="SM00388">
    <property type="entry name" value="HisKA"/>
    <property type="match status" value="1"/>
</dbReference>
<dbReference type="Gene3D" id="3.30.450.20">
    <property type="entry name" value="PAS domain"/>
    <property type="match status" value="2"/>
</dbReference>
<keyword evidence="4" id="KW-0808">Transferase</keyword>
<organism evidence="9 10">
    <name type="scientific">Agaribacter flavus</name>
    <dbReference type="NCBI Taxonomy" id="1902781"/>
    <lineage>
        <taxon>Bacteria</taxon>
        <taxon>Pseudomonadati</taxon>
        <taxon>Pseudomonadota</taxon>
        <taxon>Gammaproteobacteria</taxon>
        <taxon>Alteromonadales</taxon>
        <taxon>Alteromonadaceae</taxon>
        <taxon>Agaribacter</taxon>
    </lineage>
</organism>
<dbReference type="PANTHER" id="PTHR43304">
    <property type="entry name" value="PHYTOCHROME-LIKE PROTEIN CPH1"/>
    <property type="match status" value="1"/>
</dbReference>
<evidence type="ECO:0000256" key="1">
    <source>
        <dbReference type="ARBA" id="ARBA00000085"/>
    </source>
</evidence>
<keyword evidence="3" id="KW-0597">Phosphoprotein</keyword>
<dbReference type="Gene3D" id="1.10.287.130">
    <property type="match status" value="1"/>
</dbReference>
<dbReference type="InterPro" id="IPR013767">
    <property type="entry name" value="PAS_fold"/>
</dbReference>
<dbReference type="Pfam" id="PF13426">
    <property type="entry name" value="PAS_9"/>
    <property type="match status" value="1"/>
</dbReference>
<dbReference type="SUPFAM" id="SSF55785">
    <property type="entry name" value="PYP-like sensor domain (PAS domain)"/>
    <property type="match status" value="2"/>
</dbReference>
<dbReference type="Pfam" id="PF00512">
    <property type="entry name" value="HisKA"/>
    <property type="match status" value="1"/>
</dbReference>
<dbReference type="InterPro" id="IPR005467">
    <property type="entry name" value="His_kinase_dom"/>
</dbReference>
<dbReference type="InterPro" id="IPR003661">
    <property type="entry name" value="HisK_dim/P_dom"/>
</dbReference>
<evidence type="ECO:0000256" key="3">
    <source>
        <dbReference type="ARBA" id="ARBA00022553"/>
    </source>
</evidence>
<dbReference type="InterPro" id="IPR004358">
    <property type="entry name" value="Sig_transdc_His_kin-like_C"/>
</dbReference>
<proteinExistence type="predicted"/>
<feature type="domain" description="Histidine kinase" evidence="6">
    <location>
        <begin position="281"/>
        <end position="502"/>
    </location>
</feature>
<dbReference type="CDD" id="cd00082">
    <property type="entry name" value="HisKA"/>
    <property type="match status" value="1"/>
</dbReference>
<comment type="caution">
    <text evidence="9">The sequence shown here is derived from an EMBL/GenBank/DDBJ whole genome shotgun (WGS) entry which is preliminary data.</text>
</comment>
<feature type="domain" description="PAS" evidence="7">
    <location>
        <begin position="136"/>
        <end position="189"/>
    </location>
</feature>
<name>A0ABV7FN25_9ALTE</name>
<keyword evidence="10" id="KW-1185">Reference proteome</keyword>
<dbReference type="PANTHER" id="PTHR43304:SF1">
    <property type="entry name" value="PAC DOMAIN-CONTAINING PROTEIN"/>
    <property type="match status" value="1"/>
</dbReference>
<dbReference type="SMART" id="SM00387">
    <property type="entry name" value="HATPase_c"/>
    <property type="match status" value="1"/>
</dbReference>
<dbReference type="InterPro" id="IPR000700">
    <property type="entry name" value="PAS-assoc_C"/>
</dbReference>
<dbReference type="NCBIfam" id="TIGR00229">
    <property type="entry name" value="sensory_box"/>
    <property type="match status" value="2"/>
</dbReference>
<dbReference type="Pfam" id="PF00989">
    <property type="entry name" value="PAS"/>
    <property type="match status" value="1"/>
</dbReference>
<dbReference type="EC" id="2.7.13.3" evidence="2"/>
<evidence type="ECO:0000313" key="9">
    <source>
        <dbReference type="EMBL" id="MFC3121709.1"/>
    </source>
</evidence>
<dbReference type="CDD" id="cd00130">
    <property type="entry name" value="PAS"/>
    <property type="match status" value="2"/>
</dbReference>
<dbReference type="InterPro" id="IPR052162">
    <property type="entry name" value="Sensor_kinase/Photoreceptor"/>
</dbReference>
<dbReference type="InterPro" id="IPR036890">
    <property type="entry name" value="HATPase_C_sf"/>
</dbReference>
<evidence type="ECO:0000259" key="8">
    <source>
        <dbReference type="PROSITE" id="PS50113"/>
    </source>
</evidence>
<evidence type="ECO:0000256" key="2">
    <source>
        <dbReference type="ARBA" id="ARBA00012438"/>
    </source>
</evidence>
<dbReference type="InterPro" id="IPR035965">
    <property type="entry name" value="PAS-like_dom_sf"/>
</dbReference>
<sequence length="502" mass="57143">MSDKAEIQALPLDIIMNTVLDGLITIDSQGQIHSFNNAAQRIFQYSEDEVVGKNVKMLMPDPYHSEHDQYLHNYLSTKEKKIIGIGREVKAKRKDGSIFPIELGVNQMDVNGQVMFIGTIKDISDRKRAEQEIQNEKKQLLAIFNTVLDGLITIDQYGHIQSFNPAAEKIFGYAAQEVMGQNVRILMPNPFHDEHDTYLENYRRTGDKKIIGIGREVEAKRKDGSVFPIELGVAAMDNEGLPLFVGTIRDITQRVESEKAINSYIEALTRSNQELDDFAYIASHDLKEPLRGLSNNALFLQEDYEELLGEDGKRRVNRMKYLCGRLERLVDDLLYFSRLGRQDLAIQECDVNTIIHDITTMMENSLSLDNAKILIPSKLPRVVCDVPRITEVFRNLITNALKYNDKAEKLIEIGCINPQAASNEEEPLTFYVKDNGIGIDEVFFDDVFRIFKRLNDEDDSVKGTGVGLTFVKKIIQRHGGKIWIESQKHHGATFFFTLKHNG</sequence>
<keyword evidence="5" id="KW-0418">Kinase</keyword>
<reference evidence="10" key="1">
    <citation type="journal article" date="2019" name="Int. J. Syst. Evol. Microbiol.">
        <title>The Global Catalogue of Microorganisms (GCM) 10K type strain sequencing project: providing services to taxonomists for standard genome sequencing and annotation.</title>
        <authorList>
            <consortium name="The Broad Institute Genomics Platform"/>
            <consortium name="The Broad Institute Genome Sequencing Center for Infectious Disease"/>
            <person name="Wu L."/>
            <person name="Ma J."/>
        </authorList>
    </citation>
    <scope>NUCLEOTIDE SEQUENCE [LARGE SCALE GENOMIC DNA]</scope>
    <source>
        <strain evidence="10">KCTC 52473</strain>
    </source>
</reference>
<dbReference type="SUPFAM" id="SSF55874">
    <property type="entry name" value="ATPase domain of HSP90 chaperone/DNA topoisomerase II/histidine kinase"/>
    <property type="match status" value="1"/>
</dbReference>
<evidence type="ECO:0000256" key="5">
    <source>
        <dbReference type="ARBA" id="ARBA00022777"/>
    </source>
</evidence>
<dbReference type="PRINTS" id="PR00344">
    <property type="entry name" value="BCTRLSENSOR"/>
</dbReference>
<evidence type="ECO:0000259" key="7">
    <source>
        <dbReference type="PROSITE" id="PS50112"/>
    </source>
</evidence>
<dbReference type="SUPFAM" id="SSF47384">
    <property type="entry name" value="Homodimeric domain of signal transducing histidine kinase"/>
    <property type="match status" value="1"/>
</dbReference>
<dbReference type="Pfam" id="PF02518">
    <property type="entry name" value="HATPase_c"/>
    <property type="match status" value="1"/>
</dbReference>
<dbReference type="Gene3D" id="3.30.565.10">
    <property type="entry name" value="Histidine kinase-like ATPase, C-terminal domain"/>
    <property type="match status" value="1"/>
</dbReference>
<accession>A0ABV7FN25</accession>
<comment type="catalytic activity">
    <reaction evidence="1">
        <text>ATP + protein L-histidine = ADP + protein N-phospho-L-histidine.</text>
        <dbReference type="EC" id="2.7.13.3"/>
    </reaction>
</comment>
<dbReference type="SMART" id="SM00091">
    <property type="entry name" value="PAS"/>
    <property type="match status" value="2"/>
</dbReference>
<feature type="domain" description="PAS" evidence="7">
    <location>
        <begin position="15"/>
        <end position="78"/>
    </location>
</feature>
<dbReference type="InterPro" id="IPR036097">
    <property type="entry name" value="HisK_dim/P_sf"/>
</dbReference>
<evidence type="ECO:0000313" key="10">
    <source>
        <dbReference type="Proteomes" id="UP001595478"/>
    </source>
</evidence>
<evidence type="ECO:0000256" key="4">
    <source>
        <dbReference type="ARBA" id="ARBA00022679"/>
    </source>
</evidence>
<dbReference type="PROSITE" id="PS50109">
    <property type="entry name" value="HIS_KIN"/>
    <property type="match status" value="1"/>
</dbReference>
<dbReference type="InterPro" id="IPR001610">
    <property type="entry name" value="PAC"/>
</dbReference>
<dbReference type="InterPro" id="IPR003594">
    <property type="entry name" value="HATPase_dom"/>
</dbReference>
<dbReference type="PROSITE" id="PS50113">
    <property type="entry name" value="PAC"/>
    <property type="match status" value="2"/>
</dbReference>
<dbReference type="SMART" id="SM00086">
    <property type="entry name" value="PAC"/>
    <property type="match status" value="2"/>
</dbReference>
<dbReference type="InterPro" id="IPR000014">
    <property type="entry name" value="PAS"/>
</dbReference>
<protein>
    <recommendedName>
        <fullName evidence="2">histidine kinase</fullName>
        <ecNumber evidence="2">2.7.13.3</ecNumber>
    </recommendedName>
</protein>
<dbReference type="EMBL" id="JBHRSW010000014">
    <property type="protein sequence ID" value="MFC3121709.1"/>
    <property type="molecule type" value="Genomic_DNA"/>
</dbReference>